<evidence type="ECO:0000259" key="14">
    <source>
        <dbReference type="Pfam" id="PF00593"/>
    </source>
</evidence>
<protein>
    <recommendedName>
        <fullName evidence="18">TonB-dependent receptor</fullName>
    </recommendedName>
</protein>
<keyword evidence="10 11" id="KW-0998">Cell outer membrane</keyword>
<dbReference type="PROSITE" id="PS52016">
    <property type="entry name" value="TONB_DEPENDENT_REC_3"/>
    <property type="match status" value="1"/>
</dbReference>
<evidence type="ECO:0000256" key="7">
    <source>
        <dbReference type="ARBA" id="ARBA00023077"/>
    </source>
</evidence>
<dbReference type="InterPro" id="IPR000531">
    <property type="entry name" value="Beta-barrel_TonB"/>
</dbReference>
<dbReference type="Proteomes" id="UP000239866">
    <property type="component" value="Unassembled WGS sequence"/>
</dbReference>
<dbReference type="InterPro" id="IPR039426">
    <property type="entry name" value="TonB-dep_rcpt-like"/>
</dbReference>
<feature type="domain" description="TonB-dependent receptor-like beta-barrel" evidence="14">
    <location>
        <begin position="180"/>
        <end position="646"/>
    </location>
</feature>
<accession>A0A2T1KTG8</accession>
<comment type="similarity">
    <text evidence="2">Belongs to the TonB-dependent receptor family. Hemoglobin/haptoglobin binding protein subfamily.</text>
</comment>
<dbReference type="GO" id="GO:0009279">
    <property type="term" value="C:cell outer membrane"/>
    <property type="evidence" value="ECO:0007669"/>
    <property type="project" value="UniProtKB-SubCell"/>
</dbReference>
<feature type="domain" description="TonB-dependent receptor plug" evidence="15">
    <location>
        <begin position="58"/>
        <end position="161"/>
    </location>
</feature>
<dbReference type="InterPro" id="IPR037066">
    <property type="entry name" value="Plug_dom_sf"/>
</dbReference>
<keyword evidence="6 13" id="KW-0732">Signal</keyword>
<dbReference type="Gene3D" id="2.40.170.20">
    <property type="entry name" value="TonB-dependent receptor, beta-barrel domain"/>
    <property type="match status" value="1"/>
</dbReference>
<dbReference type="CDD" id="cd01347">
    <property type="entry name" value="ligand_gated_channel"/>
    <property type="match status" value="1"/>
</dbReference>
<reference evidence="16 17" key="1">
    <citation type="submission" date="2018-03" db="EMBL/GenBank/DDBJ databases">
        <title>Marinobacter brunus sp. nov., a marine bacterium of Gamma-proteobacteria isolated from the surface seawater of the South China Sea.</title>
        <authorList>
            <person name="Cheng H."/>
            <person name="Wu Y.-H."/>
            <person name="Xamxidin M."/>
            <person name="Xu X.-W."/>
        </authorList>
    </citation>
    <scope>NUCLEOTIDE SEQUENCE [LARGE SCALE GENOMIC DNA]</scope>
    <source>
        <strain evidence="16 17">NH169-3</strain>
    </source>
</reference>
<evidence type="ECO:0000256" key="1">
    <source>
        <dbReference type="ARBA" id="ARBA00004571"/>
    </source>
</evidence>
<keyword evidence="17" id="KW-1185">Reference proteome</keyword>
<dbReference type="AlphaFoldDB" id="A0A2T1KTG8"/>
<comment type="subcellular location">
    <subcellularLocation>
        <location evidence="1 11">Cell outer membrane</location>
        <topology evidence="1 11">Multi-pass membrane protein</topology>
    </subcellularLocation>
</comment>
<comment type="caution">
    <text evidence="16">The sequence shown here is derived from an EMBL/GenBank/DDBJ whole genome shotgun (WGS) entry which is preliminary data.</text>
</comment>
<dbReference type="RefSeq" id="WP_106760933.1">
    <property type="nucleotide sequence ID" value="NZ_PXNP01000009.1"/>
</dbReference>
<evidence type="ECO:0000256" key="3">
    <source>
        <dbReference type="ARBA" id="ARBA00022448"/>
    </source>
</evidence>
<sequence length="672" mass="74601">MLVADSEKTQPVARSSMKKIVTLVLTLLASLAAADETLPFIVVESTPINAAGDLDPGQSTGPVRVLDRSDIENRTATVADVLSDQAGIQIRQSGGLGSASSVSIRGSTSRQVQVVLDGMLLNDPVTGGVDLGKLSLTDVSRIQVYPSGAPAQLPQAGIGGVVILESLGKDIENTTSLNLGAGSFDTYRTGFFNSGSQDDVYYWLSMDRQTSNNDFRYPNDSNWFNPNDGSQTRRRNAGYQQDAISTKLGWEINRTARLDALVQYARYEQGVPTIQNWRDNNATLDNETFRLQLHGQEQGWLAGRLHSSHRLIIGDITEHYDNRSGRVGLGVSAVKTDTRQLGLVNTLALLLGPHTLTTGVDATGYDYRQDDSLDSKPEDERERIQITSSLSHAWQSNDNLWRSQAALRLVHVRDDSRETLGDGTSKATSAREHHLGWQLGLTRLLGDNWTLSGNIANNVRVPTLQELYGQQGLFVGNPGLAPEESLNYDLSLRTDQGWGHGEVTAYFRKLEPAVVATYDARGVGRYRNLEAEIYGLEFDGNYSITGHWSLYGNATLQDSRNTDRSAQTRFDKQLPGIYHQSYLAGTRWRFRPFELDLAYQFDDELYYDSANILAADARNTLNATLTWQKVWPGRSLTEARLEIRNITDKVYQDFNRFPGPGRGWFINLKHAF</sequence>
<dbReference type="GO" id="GO:0044718">
    <property type="term" value="P:siderophore transmembrane transport"/>
    <property type="evidence" value="ECO:0007669"/>
    <property type="project" value="TreeGrafter"/>
</dbReference>
<evidence type="ECO:0000256" key="4">
    <source>
        <dbReference type="ARBA" id="ARBA00022452"/>
    </source>
</evidence>
<dbReference type="GO" id="GO:0015344">
    <property type="term" value="F:siderophore uptake transmembrane transporter activity"/>
    <property type="evidence" value="ECO:0007669"/>
    <property type="project" value="TreeGrafter"/>
</dbReference>
<proteinExistence type="inferred from homology"/>
<dbReference type="SUPFAM" id="SSF56935">
    <property type="entry name" value="Porins"/>
    <property type="match status" value="1"/>
</dbReference>
<dbReference type="InterPro" id="IPR036942">
    <property type="entry name" value="Beta-barrel_TonB_sf"/>
</dbReference>
<dbReference type="InterPro" id="IPR012910">
    <property type="entry name" value="Plug_dom"/>
</dbReference>
<dbReference type="OrthoDB" id="9764669at2"/>
<evidence type="ECO:0000256" key="5">
    <source>
        <dbReference type="ARBA" id="ARBA00022692"/>
    </source>
</evidence>
<feature type="signal peptide" evidence="13">
    <location>
        <begin position="1"/>
        <end position="34"/>
    </location>
</feature>
<evidence type="ECO:0000259" key="15">
    <source>
        <dbReference type="Pfam" id="PF07715"/>
    </source>
</evidence>
<dbReference type="PANTHER" id="PTHR30069:SF29">
    <property type="entry name" value="HEMOGLOBIN AND HEMOGLOBIN-HAPTOGLOBIN-BINDING PROTEIN 1-RELATED"/>
    <property type="match status" value="1"/>
</dbReference>
<evidence type="ECO:0000313" key="17">
    <source>
        <dbReference type="Proteomes" id="UP000239866"/>
    </source>
</evidence>
<keyword evidence="7 12" id="KW-0798">TonB box</keyword>
<dbReference type="Pfam" id="PF00593">
    <property type="entry name" value="TonB_dep_Rec_b-barrel"/>
    <property type="match status" value="1"/>
</dbReference>
<evidence type="ECO:0000256" key="11">
    <source>
        <dbReference type="PROSITE-ProRule" id="PRU01360"/>
    </source>
</evidence>
<keyword evidence="8 11" id="KW-0472">Membrane</keyword>
<keyword evidence="5 11" id="KW-0812">Transmembrane</keyword>
<evidence type="ECO:0000256" key="6">
    <source>
        <dbReference type="ARBA" id="ARBA00022729"/>
    </source>
</evidence>
<evidence type="ECO:0000256" key="13">
    <source>
        <dbReference type="SAM" id="SignalP"/>
    </source>
</evidence>
<name>A0A2T1KTG8_9GAMM</name>
<dbReference type="Pfam" id="PF07715">
    <property type="entry name" value="Plug"/>
    <property type="match status" value="1"/>
</dbReference>
<dbReference type="Gene3D" id="2.170.130.10">
    <property type="entry name" value="TonB-dependent receptor, plug domain"/>
    <property type="match status" value="1"/>
</dbReference>
<evidence type="ECO:0000256" key="10">
    <source>
        <dbReference type="ARBA" id="ARBA00023237"/>
    </source>
</evidence>
<organism evidence="16 17">
    <name type="scientific">Marinobacter fuscus</name>
    <dbReference type="NCBI Taxonomy" id="2109942"/>
    <lineage>
        <taxon>Bacteria</taxon>
        <taxon>Pseudomonadati</taxon>
        <taxon>Pseudomonadota</taxon>
        <taxon>Gammaproteobacteria</taxon>
        <taxon>Pseudomonadales</taxon>
        <taxon>Marinobacteraceae</taxon>
        <taxon>Marinobacter</taxon>
    </lineage>
</organism>
<evidence type="ECO:0000256" key="12">
    <source>
        <dbReference type="RuleBase" id="RU003357"/>
    </source>
</evidence>
<evidence type="ECO:0000256" key="2">
    <source>
        <dbReference type="ARBA" id="ARBA00008143"/>
    </source>
</evidence>
<keyword evidence="4 11" id="KW-1134">Transmembrane beta strand</keyword>
<dbReference type="PANTHER" id="PTHR30069">
    <property type="entry name" value="TONB-DEPENDENT OUTER MEMBRANE RECEPTOR"/>
    <property type="match status" value="1"/>
</dbReference>
<gene>
    <name evidence="16" type="ORF">C7H09_01750</name>
</gene>
<feature type="chain" id="PRO_5015746901" description="TonB-dependent receptor" evidence="13">
    <location>
        <begin position="35"/>
        <end position="672"/>
    </location>
</feature>
<keyword evidence="9" id="KW-0675">Receptor</keyword>
<dbReference type="EMBL" id="PXNP01000009">
    <property type="protein sequence ID" value="PSF13360.1"/>
    <property type="molecule type" value="Genomic_DNA"/>
</dbReference>
<evidence type="ECO:0000256" key="8">
    <source>
        <dbReference type="ARBA" id="ARBA00023136"/>
    </source>
</evidence>
<evidence type="ECO:0000256" key="9">
    <source>
        <dbReference type="ARBA" id="ARBA00023170"/>
    </source>
</evidence>
<evidence type="ECO:0008006" key="18">
    <source>
        <dbReference type="Google" id="ProtNLM"/>
    </source>
</evidence>
<evidence type="ECO:0000313" key="16">
    <source>
        <dbReference type="EMBL" id="PSF13360.1"/>
    </source>
</evidence>
<keyword evidence="3 11" id="KW-0813">Transport</keyword>